<accession>A0AAD3D526</accession>
<dbReference type="SUPFAM" id="SSF140860">
    <property type="entry name" value="Pseudo ankyrin repeat-like"/>
    <property type="match status" value="1"/>
</dbReference>
<reference evidence="1 2" key="1">
    <citation type="journal article" date="2021" name="Sci. Rep.">
        <title>The genome of the diatom Chaetoceros tenuissimus carries an ancient integrated fragment of an extant virus.</title>
        <authorList>
            <person name="Hongo Y."/>
            <person name="Kimura K."/>
            <person name="Takaki Y."/>
            <person name="Yoshida Y."/>
            <person name="Baba S."/>
            <person name="Kobayashi G."/>
            <person name="Nagasaki K."/>
            <person name="Hano T."/>
            <person name="Tomaru Y."/>
        </authorList>
    </citation>
    <scope>NUCLEOTIDE SEQUENCE [LARGE SCALE GENOMIC DNA]</scope>
    <source>
        <strain evidence="1 2">NIES-3715</strain>
    </source>
</reference>
<gene>
    <name evidence="1" type="ORF">CTEN210_12665</name>
</gene>
<proteinExistence type="predicted"/>
<dbReference type="PANTHER" id="PTHR46586">
    <property type="entry name" value="ANKYRIN REPEAT-CONTAINING PROTEIN"/>
    <property type="match status" value="1"/>
</dbReference>
<dbReference type="AlphaFoldDB" id="A0AAD3D526"/>
<evidence type="ECO:0000313" key="2">
    <source>
        <dbReference type="Proteomes" id="UP001054902"/>
    </source>
</evidence>
<dbReference type="InterPro" id="IPR036770">
    <property type="entry name" value="Ankyrin_rpt-contain_sf"/>
</dbReference>
<sequence>MNSYEQDQDMPLKKRAKVELPLEDYCTKRTNELTQKLEEVARDFPEMKHVLNLSNLFKTIGPTVRKYKQEVEAEKRRLENEDRSGIYKMLPDEMLSRCLSFVGRGHYIFVGSVSKRFRQAYKDVFANEKEEEACRFNQSAEIDNEGFYASDEDSSTDEREGDLSAIKKEGEEVCKTFYQVAASNVSVAKYCFDNQSVAKRRDREKILFHAAMKGRVKIIKSAKHWDILSFWQRIEHSFISPRPPKLKFRIELIAEAGHLNILQCLKDYFDMHLGLYKASRGAVTGGHLHILKWLKEIDCLREGRDDDNLCHFAIASGHVEVLKWLQEQGIPFHRQKQYGRNESELMTMAIKSQNIEMIAYCQQHGLEFRLGWHSKCSIETNNIHVVKYCHENGCEITDATAECAASIANLDIWKYLRSRSIPWHPTTTEYAAALNRFDLLKYAYEDGCEWSPGTWNGCIKEQKSINWDLMNYLYDKKCPWNPSFEISLIQNELDRAKFLNFLVEKKFPWAKKVLLRCIDLNWLEEVKLLIGNIPPGHMKLPGSLSEVVKKTRCCSFPMYQYLFSKGIPFFTGNDKKGFLGRVATEEYEFYDKNPGRIIKWALNNDCPLSESCEFVQIAQSADFRQDIVDILLAKTSPSLDRWYTQTFNPHHYFEVFQKYYDLKLPLNSKLFGLVFHNCIVEASAENSDLTKLLSFLLEIKSPQPSMDDIFQKIDVDSDYSEDEDEVESRYDEWNDEEDVELYHYI</sequence>
<dbReference type="Pfam" id="PF13637">
    <property type="entry name" value="Ank_4"/>
    <property type="match status" value="1"/>
</dbReference>
<dbReference type="InterPro" id="IPR052050">
    <property type="entry name" value="SecEffector_AnkRepeat"/>
</dbReference>
<dbReference type="SUPFAM" id="SSF48403">
    <property type="entry name" value="Ankyrin repeat"/>
    <property type="match status" value="1"/>
</dbReference>
<evidence type="ECO:0000313" key="1">
    <source>
        <dbReference type="EMBL" id="GFH56189.1"/>
    </source>
</evidence>
<dbReference type="Gene3D" id="1.25.40.20">
    <property type="entry name" value="Ankyrin repeat-containing domain"/>
    <property type="match status" value="1"/>
</dbReference>
<dbReference type="Proteomes" id="UP001054902">
    <property type="component" value="Unassembled WGS sequence"/>
</dbReference>
<name>A0AAD3D526_9STRA</name>
<comment type="caution">
    <text evidence="1">The sequence shown here is derived from an EMBL/GenBank/DDBJ whole genome shotgun (WGS) entry which is preliminary data.</text>
</comment>
<dbReference type="InterPro" id="IPR002110">
    <property type="entry name" value="Ankyrin_rpt"/>
</dbReference>
<dbReference type="EMBL" id="BLLK01000051">
    <property type="protein sequence ID" value="GFH56189.1"/>
    <property type="molecule type" value="Genomic_DNA"/>
</dbReference>
<keyword evidence="2" id="KW-1185">Reference proteome</keyword>
<protein>
    <submittedName>
        <fullName evidence="1">Uncharacterized protein</fullName>
    </submittedName>
</protein>
<dbReference type="PANTHER" id="PTHR46586:SF3">
    <property type="entry name" value="ANKYRIN REPEAT-CONTAINING PROTEIN"/>
    <property type="match status" value="1"/>
</dbReference>
<organism evidence="1 2">
    <name type="scientific">Chaetoceros tenuissimus</name>
    <dbReference type="NCBI Taxonomy" id="426638"/>
    <lineage>
        <taxon>Eukaryota</taxon>
        <taxon>Sar</taxon>
        <taxon>Stramenopiles</taxon>
        <taxon>Ochrophyta</taxon>
        <taxon>Bacillariophyta</taxon>
        <taxon>Coscinodiscophyceae</taxon>
        <taxon>Chaetocerotophycidae</taxon>
        <taxon>Chaetocerotales</taxon>
        <taxon>Chaetocerotaceae</taxon>
        <taxon>Chaetoceros</taxon>
    </lineage>
</organism>